<dbReference type="InterPro" id="IPR011009">
    <property type="entry name" value="Kinase-like_dom_sf"/>
</dbReference>
<keyword evidence="9" id="KW-0479">Metal-binding</keyword>
<feature type="compositionally biased region" description="Acidic residues" evidence="17">
    <location>
        <begin position="822"/>
        <end position="832"/>
    </location>
</feature>
<feature type="region of interest" description="Disordered" evidence="17">
    <location>
        <begin position="782"/>
        <end position="832"/>
    </location>
</feature>
<dbReference type="GO" id="GO:0043065">
    <property type="term" value="P:positive regulation of apoptotic process"/>
    <property type="evidence" value="ECO:0007669"/>
    <property type="project" value="TreeGrafter"/>
</dbReference>
<gene>
    <name evidence="20" type="ORF">BOKJ2_LOCUS1163</name>
</gene>
<evidence type="ECO:0000256" key="6">
    <source>
        <dbReference type="ARBA" id="ARBA00022527"/>
    </source>
</evidence>
<keyword evidence="13" id="KW-0460">Magnesium</keyword>
<reference evidence="20" key="1">
    <citation type="submission" date="2020-09" db="EMBL/GenBank/DDBJ databases">
        <authorList>
            <person name="Kikuchi T."/>
        </authorList>
    </citation>
    <scope>NUCLEOTIDE SEQUENCE</scope>
    <source>
        <strain evidence="20">SH1</strain>
    </source>
</reference>
<evidence type="ECO:0000256" key="13">
    <source>
        <dbReference type="ARBA" id="ARBA00022842"/>
    </source>
</evidence>
<evidence type="ECO:0000256" key="10">
    <source>
        <dbReference type="ARBA" id="ARBA00022741"/>
    </source>
</evidence>
<evidence type="ECO:0000256" key="15">
    <source>
        <dbReference type="ARBA" id="ARBA00048679"/>
    </source>
</evidence>
<evidence type="ECO:0000256" key="7">
    <source>
        <dbReference type="ARBA" id="ARBA00022553"/>
    </source>
</evidence>
<dbReference type="GO" id="GO:0007010">
    <property type="term" value="P:cytoskeleton organization"/>
    <property type="evidence" value="ECO:0007669"/>
    <property type="project" value="UniProtKB-ARBA"/>
</dbReference>
<evidence type="ECO:0000313" key="20">
    <source>
        <dbReference type="EMBL" id="CAD5206479.1"/>
    </source>
</evidence>
<dbReference type="CDD" id="cd21774">
    <property type="entry name" value="MobB_LATS"/>
    <property type="match status" value="1"/>
</dbReference>
<dbReference type="GO" id="GO:0035329">
    <property type="term" value="P:hippo signaling"/>
    <property type="evidence" value="ECO:0007669"/>
    <property type="project" value="TreeGrafter"/>
</dbReference>
<keyword evidence="12 16" id="KW-0067">ATP-binding</keyword>
<dbReference type="Gene3D" id="1.10.510.10">
    <property type="entry name" value="Transferase(Phosphotransferase) domain 1"/>
    <property type="match status" value="2"/>
</dbReference>
<dbReference type="FunFam" id="1.10.510.10:FF:000024">
    <property type="entry name" value="Probable serine/threonine-protein kinase cot-1"/>
    <property type="match status" value="1"/>
</dbReference>
<evidence type="ECO:0000256" key="3">
    <source>
        <dbReference type="ARBA" id="ARBA00009903"/>
    </source>
</evidence>
<evidence type="ECO:0000313" key="21">
    <source>
        <dbReference type="Proteomes" id="UP000614601"/>
    </source>
</evidence>
<dbReference type="InterPro" id="IPR008271">
    <property type="entry name" value="Ser/Thr_kinase_AS"/>
</dbReference>
<evidence type="ECO:0000256" key="11">
    <source>
        <dbReference type="ARBA" id="ARBA00022777"/>
    </source>
</evidence>
<dbReference type="FunFam" id="3.30.200.20:FF:000391">
    <property type="entry name" value="Large tumor suppressor kinase 1"/>
    <property type="match status" value="1"/>
</dbReference>
<dbReference type="Pfam" id="PF00069">
    <property type="entry name" value="Pkinase"/>
    <property type="match status" value="2"/>
</dbReference>
<evidence type="ECO:0000256" key="5">
    <source>
        <dbReference type="ARBA" id="ARBA00022490"/>
    </source>
</evidence>
<dbReference type="EMBL" id="CAJFDH010000001">
    <property type="protein sequence ID" value="CAD5206479.1"/>
    <property type="molecule type" value="Genomic_DNA"/>
</dbReference>
<feature type="domain" description="Protein kinase" evidence="18">
    <location>
        <begin position="358"/>
        <end position="663"/>
    </location>
</feature>
<evidence type="ECO:0000256" key="16">
    <source>
        <dbReference type="PROSITE-ProRule" id="PRU10141"/>
    </source>
</evidence>
<dbReference type="Proteomes" id="UP000614601">
    <property type="component" value="Unassembled WGS sequence"/>
</dbReference>
<dbReference type="PROSITE" id="PS51285">
    <property type="entry name" value="AGC_KINASE_CTER"/>
    <property type="match status" value="1"/>
</dbReference>
<accession>A0A811JTA9</accession>
<comment type="cofactor">
    <cofactor evidence="1">
        <name>Mg(2+)</name>
        <dbReference type="ChEBI" id="CHEBI:18420"/>
    </cofactor>
</comment>
<dbReference type="Gene3D" id="3.30.200.20">
    <property type="entry name" value="Phosphorylase Kinase, domain 1"/>
    <property type="match status" value="2"/>
</dbReference>
<evidence type="ECO:0000259" key="18">
    <source>
        <dbReference type="PROSITE" id="PS50011"/>
    </source>
</evidence>
<sequence>MIPSNSLGYRDQPESSSRIRLEPSTSAPPVHPGHHRDKLDLIRDSLRPFEQNDYSNTVNNNTYNVIDDTTYPVFLEKLDSNQRIMMNALTQGGYDQEAAYYALKLVNFRSVTDAAKVLTDLKQKISLTGVAPSTFFPQTKSTSPYLLTNTRSLPANDTSFCVNGFEPFGYERNQNHIIRPETSYRTETDYPNIYADDETVIRIRDSASVPVIRSRLSRPNVYVPPNYEHRISAPASYKNQTDVQMMTASTSKLKVTENDRKRSVSPLPPSVAQKLRNNTYEKMVKGCKAAMFRFFMEQHTEKLIQQWKERNQRALQLAKDMEAVNFSENMRDKMVKFLRQKESRYIRLRRQKMNKGMFELIRHIGVGAFGKVTLVKNRETGEVYAMKTLSKEDVIQKQQAAHVKAERDILAEANSDWIVKLFFSFQDSHNLYFIMEYVPGGDLMQLLIMKGVFTESLARTYTAELTCALEYVHGLGFIHRDIKPDNILIDKEGHIKLTDFGLCTGLRWTHDKRHYVSYDEPSSMGHFRDDSTNSLHNPSLGRQKPKLLEYRQRKKRNQANSMVGTGNYMAPEVIERTGHTQLCDWWSVGVILYEMVYGRPPFLSESDNPMDTQHMIVNWKRYLDLRNPRLSRECVDLIAWLCCDQSDRLGKNGAAEVKAHPWFKGVLINGVVMNPVDFHRLRETRPEFVPRVEHAEDTSNFDTFEVNSDEIFRENGTEGTAYNPAFFDFTFRHFFASDGMNKLLHPTSRSQQRPSLANIIHSPNKNAEPGQSERMVSQPLHPIFNKPLRNGPSSQQTALYSTYMSSSSSNMTRAVPQYDTLQEADEDDATGH</sequence>
<dbReference type="GO" id="GO:0046872">
    <property type="term" value="F:metal ion binding"/>
    <property type="evidence" value="ECO:0007669"/>
    <property type="project" value="UniProtKB-KW"/>
</dbReference>
<keyword evidence="10 16" id="KW-0547">Nucleotide-binding</keyword>
<evidence type="ECO:0000256" key="8">
    <source>
        <dbReference type="ARBA" id="ARBA00022679"/>
    </source>
</evidence>
<organism evidence="20 21">
    <name type="scientific">Bursaphelenchus okinawaensis</name>
    <dbReference type="NCBI Taxonomy" id="465554"/>
    <lineage>
        <taxon>Eukaryota</taxon>
        <taxon>Metazoa</taxon>
        <taxon>Ecdysozoa</taxon>
        <taxon>Nematoda</taxon>
        <taxon>Chromadorea</taxon>
        <taxon>Rhabditida</taxon>
        <taxon>Tylenchina</taxon>
        <taxon>Tylenchomorpha</taxon>
        <taxon>Aphelenchoidea</taxon>
        <taxon>Aphelenchoididae</taxon>
        <taxon>Bursaphelenchus</taxon>
    </lineage>
</organism>
<proteinExistence type="inferred from homology"/>
<feature type="compositionally biased region" description="Low complexity" evidence="17">
    <location>
        <begin position="800"/>
        <end position="812"/>
    </location>
</feature>
<keyword evidence="21" id="KW-1185">Reference proteome</keyword>
<dbReference type="InterPro" id="IPR000961">
    <property type="entry name" value="AGC-kinase_C"/>
</dbReference>
<dbReference type="GO" id="GO:0000082">
    <property type="term" value="P:G1/S transition of mitotic cell cycle"/>
    <property type="evidence" value="ECO:0007669"/>
    <property type="project" value="TreeGrafter"/>
</dbReference>
<comment type="caution">
    <text evidence="20">The sequence shown here is derived from an EMBL/GenBank/DDBJ whole genome shotgun (WGS) entry which is preliminary data.</text>
</comment>
<keyword evidence="5" id="KW-0963">Cytoplasm</keyword>
<dbReference type="SUPFAM" id="SSF56112">
    <property type="entry name" value="Protein kinase-like (PK-like)"/>
    <property type="match status" value="1"/>
</dbReference>
<dbReference type="Proteomes" id="UP000783686">
    <property type="component" value="Unassembled WGS sequence"/>
</dbReference>
<evidence type="ECO:0000256" key="1">
    <source>
        <dbReference type="ARBA" id="ARBA00001946"/>
    </source>
</evidence>
<comment type="similarity">
    <text evidence="3">Belongs to the protein kinase superfamily. AGC Ser/Thr protein kinase family.</text>
</comment>
<evidence type="ECO:0000256" key="14">
    <source>
        <dbReference type="ARBA" id="ARBA00047899"/>
    </source>
</evidence>
<keyword evidence="8" id="KW-0808">Transferase</keyword>
<keyword evidence="11" id="KW-0418">Kinase</keyword>
<dbReference type="GO" id="GO:1900181">
    <property type="term" value="P:negative regulation of protein localization to nucleus"/>
    <property type="evidence" value="ECO:0007669"/>
    <property type="project" value="UniProtKB-ARBA"/>
</dbReference>
<evidence type="ECO:0000256" key="12">
    <source>
        <dbReference type="ARBA" id="ARBA00022840"/>
    </source>
</evidence>
<evidence type="ECO:0000256" key="9">
    <source>
        <dbReference type="ARBA" id="ARBA00022723"/>
    </source>
</evidence>
<dbReference type="EMBL" id="CAJFCW020000001">
    <property type="protein sequence ID" value="CAG9081938.1"/>
    <property type="molecule type" value="Genomic_DNA"/>
</dbReference>
<dbReference type="GO" id="GO:0071944">
    <property type="term" value="C:cell periphery"/>
    <property type="evidence" value="ECO:0007669"/>
    <property type="project" value="UniProtKB-ARBA"/>
</dbReference>
<dbReference type="PROSITE" id="PS50011">
    <property type="entry name" value="PROTEIN_KINASE_DOM"/>
    <property type="match status" value="1"/>
</dbReference>
<feature type="compositionally biased region" description="Basic and acidic residues" evidence="17">
    <location>
        <begin position="11"/>
        <end position="21"/>
    </location>
</feature>
<dbReference type="GO" id="GO:0046620">
    <property type="term" value="P:regulation of organ growth"/>
    <property type="evidence" value="ECO:0007669"/>
    <property type="project" value="TreeGrafter"/>
</dbReference>
<feature type="domain" description="AGC-kinase C-terminal" evidence="19">
    <location>
        <begin position="674"/>
        <end position="741"/>
    </location>
</feature>
<keyword evidence="6" id="KW-0723">Serine/threonine-protein kinase</keyword>
<comment type="catalytic activity">
    <reaction evidence="15">
        <text>L-seryl-[protein] + ATP = O-phospho-L-seryl-[protein] + ADP + H(+)</text>
        <dbReference type="Rhea" id="RHEA:17989"/>
        <dbReference type="Rhea" id="RHEA-COMP:9863"/>
        <dbReference type="Rhea" id="RHEA-COMP:11604"/>
        <dbReference type="ChEBI" id="CHEBI:15378"/>
        <dbReference type="ChEBI" id="CHEBI:29999"/>
        <dbReference type="ChEBI" id="CHEBI:30616"/>
        <dbReference type="ChEBI" id="CHEBI:83421"/>
        <dbReference type="ChEBI" id="CHEBI:456216"/>
        <dbReference type="EC" id="2.7.11.1"/>
    </reaction>
</comment>
<comment type="subcellular location">
    <subcellularLocation>
        <location evidence="2">Cytoplasm</location>
    </subcellularLocation>
</comment>
<evidence type="ECO:0000256" key="2">
    <source>
        <dbReference type="ARBA" id="ARBA00004496"/>
    </source>
</evidence>
<feature type="region of interest" description="Disordered" evidence="17">
    <location>
        <begin position="1"/>
        <end position="36"/>
    </location>
</feature>
<dbReference type="GO" id="GO:0005524">
    <property type="term" value="F:ATP binding"/>
    <property type="evidence" value="ECO:0007669"/>
    <property type="project" value="UniProtKB-UniRule"/>
</dbReference>
<dbReference type="GO" id="GO:0005737">
    <property type="term" value="C:cytoplasm"/>
    <property type="evidence" value="ECO:0007669"/>
    <property type="project" value="UniProtKB-SubCell"/>
</dbReference>
<dbReference type="PANTHER" id="PTHR24356:SF418">
    <property type="entry name" value="SERINE_THREONINE-PROTEIN KINASE WARTS"/>
    <property type="match status" value="1"/>
</dbReference>
<dbReference type="InterPro" id="IPR017441">
    <property type="entry name" value="Protein_kinase_ATP_BS"/>
</dbReference>
<name>A0A811JTA9_9BILA</name>
<dbReference type="PROSITE" id="PS00108">
    <property type="entry name" value="PROTEIN_KINASE_ST"/>
    <property type="match status" value="1"/>
</dbReference>
<keyword evidence="7" id="KW-0597">Phosphoprotein</keyword>
<dbReference type="SMART" id="SM00220">
    <property type="entry name" value="S_TKc"/>
    <property type="match status" value="1"/>
</dbReference>
<evidence type="ECO:0000256" key="4">
    <source>
        <dbReference type="ARBA" id="ARBA00012513"/>
    </source>
</evidence>
<dbReference type="OrthoDB" id="2156623at2759"/>
<feature type="binding site" evidence="16">
    <location>
        <position position="387"/>
    </location>
    <ligand>
        <name>ATP</name>
        <dbReference type="ChEBI" id="CHEBI:30616"/>
    </ligand>
</feature>
<evidence type="ECO:0000259" key="19">
    <source>
        <dbReference type="PROSITE" id="PS51285"/>
    </source>
</evidence>
<evidence type="ECO:0000256" key="17">
    <source>
        <dbReference type="SAM" id="MobiDB-lite"/>
    </source>
</evidence>
<dbReference type="AlphaFoldDB" id="A0A811JTA9"/>
<protein>
    <recommendedName>
        <fullName evidence="4">non-specific serine/threonine protein kinase</fullName>
        <ecNumber evidence="4">2.7.11.1</ecNumber>
    </recommendedName>
</protein>
<dbReference type="PANTHER" id="PTHR24356">
    <property type="entry name" value="SERINE/THREONINE-PROTEIN KINASE"/>
    <property type="match status" value="1"/>
</dbReference>
<dbReference type="PROSITE" id="PS00107">
    <property type="entry name" value="PROTEIN_KINASE_ATP"/>
    <property type="match status" value="1"/>
</dbReference>
<dbReference type="InterPro" id="IPR000719">
    <property type="entry name" value="Prot_kinase_dom"/>
</dbReference>
<comment type="catalytic activity">
    <reaction evidence="14">
        <text>L-threonyl-[protein] + ATP = O-phospho-L-threonyl-[protein] + ADP + H(+)</text>
        <dbReference type="Rhea" id="RHEA:46608"/>
        <dbReference type="Rhea" id="RHEA-COMP:11060"/>
        <dbReference type="Rhea" id="RHEA-COMP:11605"/>
        <dbReference type="ChEBI" id="CHEBI:15378"/>
        <dbReference type="ChEBI" id="CHEBI:30013"/>
        <dbReference type="ChEBI" id="CHEBI:30616"/>
        <dbReference type="ChEBI" id="CHEBI:61977"/>
        <dbReference type="ChEBI" id="CHEBI:456216"/>
        <dbReference type="EC" id="2.7.11.1"/>
    </reaction>
</comment>
<dbReference type="GO" id="GO:0004674">
    <property type="term" value="F:protein serine/threonine kinase activity"/>
    <property type="evidence" value="ECO:0007669"/>
    <property type="project" value="UniProtKB-KW"/>
</dbReference>
<dbReference type="EC" id="2.7.11.1" evidence="4"/>
<dbReference type="InterPro" id="IPR050236">
    <property type="entry name" value="Ser_Thr_kinase_AGC"/>
</dbReference>